<evidence type="ECO:0000256" key="1">
    <source>
        <dbReference type="SAM" id="MobiDB-lite"/>
    </source>
</evidence>
<evidence type="ECO:0000313" key="2">
    <source>
        <dbReference type="EMBL" id="CAD9037104.1"/>
    </source>
</evidence>
<protein>
    <submittedName>
        <fullName evidence="2">Uncharacterized protein</fullName>
    </submittedName>
</protein>
<dbReference type="AlphaFoldDB" id="A0A7S1NR51"/>
<proteinExistence type="predicted"/>
<gene>
    <name evidence="2" type="ORF">EGYM00392_LOCUS48262</name>
</gene>
<sequence>MTLRSLVLSAPTHWPWADRRLSEAVQSTRPTKARGAPQYPDPRPWQKGRTKTRARPMPKGMQQPLQTLSRLLHVQVPSGLDPQGSEPDRQTHPQGPGMDAKGIPLKGSEGQEPSPRLPATQPMPRSWSLKSPSPLLSSSIRTAVRSGWVWSIRGHPVPAPTAGMHSPTTQFHLRG</sequence>
<name>A0A7S1NR51_9EUGL</name>
<feature type="compositionally biased region" description="Basic residues" evidence="1">
    <location>
        <begin position="46"/>
        <end position="56"/>
    </location>
</feature>
<organism evidence="2">
    <name type="scientific">Eutreptiella gymnastica</name>
    <dbReference type="NCBI Taxonomy" id="73025"/>
    <lineage>
        <taxon>Eukaryota</taxon>
        <taxon>Discoba</taxon>
        <taxon>Euglenozoa</taxon>
        <taxon>Euglenida</taxon>
        <taxon>Spirocuta</taxon>
        <taxon>Euglenophyceae</taxon>
        <taxon>Eutreptiales</taxon>
        <taxon>Eutreptiaceae</taxon>
        <taxon>Eutreptiella</taxon>
    </lineage>
</organism>
<feature type="region of interest" description="Disordered" evidence="1">
    <location>
        <begin position="19"/>
        <end position="138"/>
    </location>
</feature>
<accession>A0A7S1NR51</accession>
<dbReference type="EMBL" id="HBGA01130260">
    <property type="protein sequence ID" value="CAD9037104.1"/>
    <property type="molecule type" value="Transcribed_RNA"/>
</dbReference>
<feature type="compositionally biased region" description="Low complexity" evidence="1">
    <location>
        <begin position="124"/>
        <end position="138"/>
    </location>
</feature>
<reference evidence="2" key="1">
    <citation type="submission" date="2021-01" db="EMBL/GenBank/DDBJ databases">
        <authorList>
            <person name="Corre E."/>
            <person name="Pelletier E."/>
            <person name="Niang G."/>
            <person name="Scheremetjew M."/>
            <person name="Finn R."/>
            <person name="Kale V."/>
            <person name="Holt S."/>
            <person name="Cochrane G."/>
            <person name="Meng A."/>
            <person name="Brown T."/>
            <person name="Cohen L."/>
        </authorList>
    </citation>
    <scope>NUCLEOTIDE SEQUENCE</scope>
    <source>
        <strain evidence="2">NIES-381</strain>
    </source>
</reference>